<dbReference type="EMBL" id="LFIW01002587">
    <property type="protein sequence ID" value="KZL66187.1"/>
    <property type="molecule type" value="Genomic_DNA"/>
</dbReference>
<feature type="transmembrane region" description="Helical" evidence="2">
    <location>
        <begin position="557"/>
        <end position="579"/>
    </location>
</feature>
<keyword evidence="2" id="KW-0812">Transmembrane</keyword>
<protein>
    <recommendedName>
        <fullName evidence="5">Acid phosphatase protein</fullName>
    </recommendedName>
</protein>
<dbReference type="Proteomes" id="UP000076584">
    <property type="component" value="Unassembled WGS sequence"/>
</dbReference>
<evidence type="ECO:0000313" key="3">
    <source>
        <dbReference type="EMBL" id="KZL66187.1"/>
    </source>
</evidence>
<dbReference type="STRING" id="1573173.A0A166NYB6"/>
<proteinExistence type="predicted"/>
<evidence type="ECO:0000256" key="1">
    <source>
        <dbReference type="SAM" id="MobiDB-lite"/>
    </source>
</evidence>
<dbReference type="PANTHER" id="PTHR35394">
    <property type="entry name" value="DUF3176 DOMAIN-CONTAINING PROTEIN"/>
    <property type="match status" value="1"/>
</dbReference>
<comment type="caution">
    <text evidence="3">The sequence shown here is derived from an EMBL/GenBank/DDBJ whole genome shotgun (WGS) entry which is preliminary data.</text>
</comment>
<evidence type="ECO:0000256" key="2">
    <source>
        <dbReference type="SAM" id="Phobius"/>
    </source>
</evidence>
<dbReference type="Pfam" id="PF11374">
    <property type="entry name" value="DUF3176"/>
    <property type="match status" value="1"/>
</dbReference>
<reference evidence="3 4" key="1">
    <citation type="submission" date="2015-06" db="EMBL/GenBank/DDBJ databases">
        <title>Survival trade-offs in plant roots during colonization by closely related pathogenic and mutualistic fungi.</title>
        <authorList>
            <person name="Hacquard S."/>
            <person name="Kracher B."/>
            <person name="Hiruma K."/>
            <person name="Weinman A."/>
            <person name="Muench P."/>
            <person name="Garrido Oter R."/>
            <person name="Ver Loren van Themaat E."/>
            <person name="Dallerey J.-F."/>
            <person name="Damm U."/>
            <person name="Henrissat B."/>
            <person name="Lespinet O."/>
            <person name="Thon M."/>
            <person name="Kemen E."/>
            <person name="McHardy A.C."/>
            <person name="Schulze-Lefert P."/>
            <person name="O'Connell R.J."/>
        </authorList>
    </citation>
    <scope>NUCLEOTIDE SEQUENCE [LARGE SCALE GENOMIC DNA]</scope>
    <source>
        <strain evidence="3 4">MAFF 238704</strain>
    </source>
</reference>
<feature type="transmembrane region" description="Helical" evidence="2">
    <location>
        <begin position="161"/>
        <end position="178"/>
    </location>
</feature>
<keyword evidence="4" id="KW-1185">Reference proteome</keyword>
<dbReference type="AlphaFoldDB" id="A0A166NYB6"/>
<keyword evidence="2" id="KW-0472">Membrane</keyword>
<feature type="transmembrane region" description="Helical" evidence="2">
    <location>
        <begin position="48"/>
        <end position="71"/>
    </location>
</feature>
<feature type="transmembrane region" description="Helical" evidence="2">
    <location>
        <begin position="91"/>
        <end position="114"/>
    </location>
</feature>
<evidence type="ECO:0000313" key="4">
    <source>
        <dbReference type="Proteomes" id="UP000076584"/>
    </source>
</evidence>
<keyword evidence="2" id="KW-1133">Transmembrane helix</keyword>
<feature type="compositionally biased region" description="Polar residues" evidence="1">
    <location>
        <begin position="19"/>
        <end position="29"/>
    </location>
</feature>
<dbReference type="InterPro" id="IPR021514">
    <property type="entry name" value="DUF3176"/>
</dbReference>
<gene>
    <name evidence="3" type="ORF">CI238_09985</name>
</gene>
<organism evidence="3 4">
    <name type="scientific">Colletotrichum incanum</name>
    <name type="common">Soybean anthracnose fungus</name>
    <dbReference type="NCBI Taxonomy" id="1573173"/>
    <lineage>
        <taxon>Eukaryota</taxon>
        <taxon>Fungi</taxon>
        <taxon>Dikarya</taxon>
        <taxon>Ascomycota</taxon>
        <taxon>Pezizomycotina</taxon>
        <taxon>Sordariomycetes</taxon>
        <taxon>Hypocreomycetidae</taxon>
        <taxon>Glomerellales</taxon>
        <taxon>Glomerellaceae</taxon>
        <taxon>Colletotrichum</taxon>
        <taxon>Colletotrichum spaethianum species complex</taxon>
    </lineage>
</organism>
<name>A0A166NYB6_COLIC</name>
<dbReference type="PANTHER" id="PTHR35394:SF5">
    <property type="entry name" value="DUF3176 DOMAIN-CONTAINING PROTEIN"/>
    <property type="match status" value="1"/>
</dbReference>
<sequence length="649" mass="72094">MASEKTEIPVTEGPVDEPSLTSSTQGQESDQNKTFFERAISFFGDWYYIWEVFGILISGLAIIAICMVVHHYDNNEVPNWTANVPGRNEPFRLTINSLLSMLSVLGSTCAMIPVTKSLGQLKYLWFMEQDRKLADLEVFDSASRGKVGSAQLIWKLRFKHLAVLGGLASLLALAYGPFVQNLLIVNIQYREADNNALLSYSFSYDYEPLNGTGTDNSLKHAVEEALKDSSSEWAIPANKCKTGECVWGDYYTIAACSRCTDISHLLTRTCTPVITSEDGFSDTGGCNVALPNGFSFNSTDLAEQNNNPHRIVMVMNTTMPPLVYNYTAPLAFVQSIVGLPYGSSALNTSKPFIITEDSPLIAHECAIIPCVQRQGLTITRPIDNSNINAALPATDDIVPLIDIVEQWDNFTIPPNGHVSITFDDPSHNKNISKQQADKYSAPFITGSTYTGLRSYLESLLNGYIWSTPTDTGFNVHSPDPAFRNIHYHTINKNWTPLYCDGNNTATRQDGVACGINKIAAGLTNAFRLSAWQIPDDEFRPVLNGTTKRAQQICTAQWQYVSAPVAVWLLGLALFIGVVIKTRRAHIKAWRTSPLATLLLRLDPDSREHLKDWQHMGDAELRTMAQELRLRLHVDENGPRFVRKNDEPAS</sequence>
<evidence type="ECO:0008006" key="5">
    <source>
        <dbReference type="Google" id="ProtNLM"/>
    </source>
</evidence>
<feature type="region of interest" description="Disordered" evidence="1">
    <location>
        <begin position="1"/>
        <end position="29"/>
    </location>
</feature>
<accession>A0A166NYB6</accession>